<reference evidence="2" key="1">
    <citation type="submission" date="2021-01" db="EMBL/GenBank/DDBJ databases">
        <authorList>
            <person name="Corre E."/>
            <person name="Pelletier E."/>
            <person name="Niang G."/>
            <person name="Scheremetjew M."/>
            <person name="Finn R."/>
            <person name="Kale V."/>
            <person name="Holt S."/>
            <person name="Cochrane G."/>
            <person name="Meng A."/>
            <person name="Brown T."/>
            <person name="Cohen L."/>
        </authorList>
    </citation>
    <scope>NUCLEOTIDE SEQUENCE</scope>
    <source>
        <strain evidence="2">CCMP219</strain>
    </source>
</reference>
<organism evidence="2">
    <name type="scientific">Chlamydomonas euryale</name>
    <dbReference type="NCBI Taxonomy" id="1486919"/>
    <lineage>
        <taxon>Eukaryota</taxon>
        <taxon>Viridiplantae</taxon>
        <taxon>Chlorophyta</taxon>
        <taxon>core chlorophytes</taxon>
        <taxon>Chlorophyceae</taxon>
        <taxon>CS clade</taxon>
        <taxon>Chlamydomonadales</taxon>
        <taxon>Chlamydomonadaceae</taxon>
        <taxon>Chlamydomonas</taxon>
    </lineage>
</organism>
<feature type="region of interest" description="Disordered" evidence="1">
    <location>
        <begin position="1"/>
        <end position="30"/>
    </location>
</feature>
<feature type="region of interest" description="Disordered" evidence="1">
    <location>
        <begin position="87"/>
        <end position="112"/>
    </location>
</feature>
<proteinExistence type="predicted"/>
<dbReference type="EMBL" id="HBEC01043996">
    <property type="protein sequence ID" value="CAD8310049.1"/>
    <property type="molecule type" value="Transcribed_RNA"/>
</dbReference>
<dbReference type="AlphaFoldDB" id="A0A7R9VZH6"/>
<evidence type="ECO:0000256" key="1">
    <source>
        <dbReference type="SAM" id="MobiDB-lite"/>
    </source>
</evidence>
<protein>
    <submittedName>
        <fullName evidence="2">Uncharacterized protein</fullName>
    </submittedName>
</protein>
<sequence length="179" mass="18352">MAARVANSGLHAGCTGVHGRPASACRMDRGTRPMKLERPAIPGQLRRHRVTASALTVRRPTMYSAATYAASAAAAAAAASGGAAAAAAAASQGSLPEPPAPPETDTVDASDSKRARRVLLLRADRSCFELLALVPSVAEDHLPDTYYQRLLLLAAGIAAREADEGMVREGAAPRGADGA</sequence>
<evidence type="ECO:0000313" key="2">
    <source>
        <dbReference type="EMBL" id="CAD8310049.1"/>
    </source>
</evidence>
<name>A0A7R9VZH6_9CHLO</name>
<gene>
    <name evidence="2" type="ORF">CEUR00632_LOCUS20499</name>
</gene>
<accession>A0A7R9VZH6</accession>